<keyword evidence="1" id="KW-0479">Metal-binding</keyword>
<dbReference type="Proteomes" id="UP000755585">
    <property type="component" value="Unassembled WGS sequence"/>
</dbReference>
<dbReference type="CDD" id="cd03416">
    <property type="entry name" value="CbiX_SirB_N"/>
    <property type="match status" value="1"/>
</dbReference>
<comment type="caution">
    <text evidence="3">The sequence shown here is derived from an EMBL/GenBank/DDBJ whole genome shotgun (WGS) entry which is preliminary data.</text>
</comment>
<organism evidence="3 4">
    <name type="scientific">Kribbella aluminosa</name>
    <dbReference type="NCBI Taxonomy" id="416017"/>
    <lineage>
        <taxon>Bacteria</taxon>
        <taxon>Bacillati</taxon>
        <taxon>Actinomycetota</taxon>
        <taxon>Actinomycetes</taxon>
        <taxon>Propionibacteriales</taxon>
        <taxon>Kribbellaceae</taxon>
        <taxon>Kribbella</taxon>
    </lineage>
</organism>
<proteinExistence type="predicted"/>
<dbReference type="Gene3D" id="3.40.50.1400">
    <property type="match status" value="2"/>
</dbReference>
<keyword evidence="2" id="KW-0456">Lyase</keyword>
<evidence type="ECO:0000313" key="3">
    <source>
        <dbReference type="EMBL" id="MBP2355278.1"/>
    </source>
</evidence>
<evidence type="ECO:0000313" key="4">
    <source>
        <dbReference type="Proteomes" id="UP000755585"/>
    </source>
</evidence>
<accession>A0ABS4UUH2</accession>
<dbReference type="InterPro" id="IPR002762">
    <property type="entry name" value="CbiX-like"/>
</dbReference>
<dbReference type="EMBL" id="JAGINT010000002">
    <property type="protein sequence ID" value="MBP2355278.1"/>
    <property type="molecule type" value="Genomic_DNA"/>
</dbReference>
<gene>
    <name evidence="3" type="ORF">JOF29_006388</name>
</gene>
<dbReference type="SUPFAM" id="SSF53800">
    <property type="entry name" value="Chelatase"/>
    <property type="match status" value="1"/>
</dbReference>
<evidence type="ECO:0000256" key="1">
    <source>
        <dbReference type="ARBA" id="ARBA00022723"/>
    </source>
</evidence>
<dbReference type="Pfam" id="PF01903">
    <property type="entry name" value="CbiX"/>
    <property type="match status" value="2"/>
</dbReference>
<keyword evidence="4" id="KW-1185">Reference proteome</keyword>
<evidence type="ECO:0000256" key="2">
    <source>
        <dbReference type="ARBA" id="ARBA00023239"/>
    </source>
</evidence>
<dbReference type="PANTHER" id="PTHR33542:SF5">
    <property type="entry name" value="FERROCHELATASE CHE1"/>
    <property type="match status" value="1"/>
</dbReference>
<dbReference type="InterPro" id="IPR050963">
    <property type="entry name" value="Sirohydro_Cobaltochel/CbiX"/>
</dbReference>
<dbReference type="PANTHER" id="PTHR33542">
    <property type="entry name" value="SIROHYDROCHLORIN FERROCHELATASE, CHLOROPLASTIC"/>
    <property type="match status" value="1"/>
</dbReference>
<reference evidence="3 4" key="1">
    <citation type="submission" date="2021-03" db="EMBL/GenBank/DDBJ databases">
        <title>Sequencing the genomes of 1000 actinobacteria strains.</title>
        <authorList>
            <person name="Klenk H.-P."/>
        </authorList>
    </citation>
    <scope>NUCLEOTIDE SEQUENCE [LARGE SCALE GENOMIC DNA]</scope>
    <source>
        <strain evidence="3 4">DSM 18824</strain>
    </source>
</reference>
<name>A0ABS4UUH2_9ACTN</name>
<sequence>MTDLIAVAHGTADPCGIRVVHDLVRELAVLRPDLPVSLGFVDLVTPALPSLVRRVTTDAGDAVVVPLLLSSGYHVYVDVAAEARRYPGRVHAAAALGPDPVLVDVLADRLGDLSRIDEVVLAAAGSSDPRALDDCETTAELLGERVGRPVAVGYLSGIGERLPDVLDRIVGRVAVATYLLTPGFFANRVHRLAGGRPVAPPLGADPRLAALALRRYDEARAKAPAGPPRTVSVSACLRRPSRRIVGV</sequence>
<dbReference type="RefSeq" id="WP_209697968.1">
    <property type="nucleotide sequence ID" value="NZ_BAAAVU010000017.1"/>
</dbReference>
<protein>
    <submittedName>
        <fullName evidence="3">Sirohydrochlorin ferrochelatase</fullName>
    </submittedName>
</protein>